<comment type="caution">
    <text evidence="3">The sequence shown here is derived from an EMBL/GenBank/DDBJ whole genome shotgun (WGS) entry which is preliminary data.</text>
</comment>
<dbReference type="PANTHER" id="PTHR37951:SF1">
    <property type="entry name" value="TYPE VI SECRETION SYSTEM COMPONENT TSSA1"/>
    <property type="match status" value="1"/>
</dbReference>
<reference evidence="3 5" key="1">
    <citation type="submission" date="2014-06" db="EMBL/GenBank/DDBJ databases">
        <authorList>
            <person name="Le Roux F."/>
        </authorList>
    </citation>
    <scope>NUCLEOTIDE SEQUENCE</scope>
    <source>
        <strain evidence="4 5">J5-4</strain>
        <strain evidence="3">J5-5</strain>
    </source>
</reference>
<dbReference type="Pfam" id="PF06812">
    <property type="entry name" value="ImpA_N"/>
    <property type="match status" value="1"/>
</dbReference>
<name>A0A4R3P0Q7_9VIBR</name>
<feature type="domain" description="ImpA N-terminal" evidence="2">
    <location>
        <begin position="12"/>
        <end position="135"/>
    </location>
</feature>
<dbReference type="Proteomes" id="UP000049495">
    <property type="component" value="Unassembled WGS sequence"/>
</dbReference>
<dbReference type="PANTHER" id="PTHR37951">
    <property type="entry name" value="CYTOPLASMIC PROTEIN-RELATED"/>
    <property type="match status" value="1"/>
</dbReference>
<dbReference type="InterPro" id="IPR010657">
    <property type="entry name" value="ImpA_N"/>
</dbReference>
<evidence type="ECO:0000313" key="5">
    <source>
        <dbReference type="Proteomes" id="UP000049077"/>
    </source>
</evidence>
<dbReference type="InterPro" id="IPR017740">
    <property type="entry name" value="TssA-like"/>
</dbReference>
<feature type="region of interest" description="Disordered" evidence="1">
    <location>
        <begin position="427"/>
        <end position="460"/>
    </location>
</feature>
<proteinExistence type="predicted"/>
<organism evidence="3 6">
    <name type="scientific">Vibrio crassostreae</name>
    <dbReference type="NCBI Taxonomy" id="246167"/>
    <lineage>
        <taxon>Bacteria</taxon>
        <taxon>Pseudomonadati</taxon>
        <taxon>Pseudomonadota</taxon>
        <taxon>Gammaproteobacteria</taxon>
        <taxon>Vibrionales</taxon>
        <taxon>Vibrionaceae</taxon>
        <taxon>Vibrio</taxon>
    </lineage>
</organism>
<evidence type="ECO:0000256" key="1">
    <source>
        <dbReference type="SAM" id="MobiDB-lite"/>
    </source>
</evidence>
<protein>
    <recommendedName>
        <fullName evidence="2">ImpA N-terminal domain-containing protein</fullName>
    </recommendedName>
</protein>
<dbReference type="AlphaFoldDB" id="A0A4R3P0Q7"/>
<sequence>MLLLTQDNKELLTPIHADMPCGVYLKNDKSAFRPLRNEFNVAQTSLRKLSQNPSSDDLDQLLEENNQNWSTLAKSLHHCFIETTRDIELIGWFLVSQLLLDTTLNSTANTLAWFTELVEQQWVSLNPVLADSKLKAESEQAKAAEQTEAKVKAFFQICGDSEQSTLLYAPLLLMPLVGNITFFDYQSAEQKGTVSELKQLVAGSAVHEHNRIVDKLANISCCLESLEQLRKKTLIYSQEARITPPNFGFAKNLFTKLNNALQQLTNIKHEAKKPVIPNQQIASSEQGSEANSDLQHMTSPVSIQTVTEQTHVLISTNNLSDITDKNRMNRDLAFHQLRELSNYFRQSEPHSPVSFLLEKAIRWGYLPLPKLLQEMMEEQDGDSQSKIFNAVGLNHLDQVLLPDIEAPIAAIKKPLVSTTVKQVAQPTKAEEFVSEASPADTQLQQKREAPAPSSKTSLEW</sequence>
<evidence type="ECO:0000313" key="4">
    <source>
        <dbReference type="EMBL" id="CDT17812.1"/>
    </source>
</evidence>
<dbReference type="GeneID" id="93903632"/>
<dbReference type="RefSeq" id="WP_048661428.1">
    <property type="nucleotide sequence ID" value="NZ_AP025479.1"/>
</dbReference>
<dbReference type="EMBL" id="CCJX01000066">
    <property type="protein sequence ID" value="CDT17812.1"/>
    <property type="molecule type" value="Genomic_DNA"/>
</dbReference>
<dbReference type="OrthoDB" id="9771118at2"/>
<reference evidence="6" key="2">
    <citation type="submission" date="2014-06" db="EMBL/GenBank/DDBJ databases">
        <authorList>
            <person name="Le Roux Frederique"/>
        </authorList>
    </citation>
    <scope>NUCLEOTIDE SEQUENCE [LARGE SCALE GENOMIC DNA]</scope>
    <source>
        <strain evidence="6">J5-5</strain>
    </source>
</reference>
<accession>A0A4R3P0Q7</accession>
<evidence type="ECO:0000259" key="2">
    <source>
        <dbReference type="Pfam" id="PF06812"/>
    </source>
</evidence>
<dbReference type="EMBL" id="CCJV01000063">
    <property type="protein sequence ID" value="CDT16519.1"/>
    <property type="molecule type" value="Genomic_DNA"/>
</dbReference>
<evidence type="ECO:0000313" key="3">
    <source>
        <dbReference type="EMBL" id="CDT16519.1"/>
    </source>
</evidence>
<gene>
    <name evidence="4" type="ORF">VCR4J5_1580041</name>
    <name evidence="3" type="ORF">VCR5J5_1550041</name>
</gene>
<dbReference type="Proteomes" id="UP000049077">
    <property type="component" value="Unassembled WGS sequence"/>
</dbReference>
<evidence type="ECO:0000313" key="6">
    <source>
        <dbReference type="Proteomes" id="UP000049495"/>
    </source>
</evidence>
<keyword evidence="5" id="KW-1185">Reference proteome</keyword>